<dbReference type="Proteomes" id="UP000633365">
    <property type="component" value="Unassembled WGS sequence"/>
</dbReference>
<sequence>MKYLNQFSVFDLDKFLNGKKLVVTGCAPLKDNDTGKVLGTRVSTVIFADNTEYRHKDGETGSNRFEKLNIKVSKIISVPENAVVIPVNAVGTIYGEFRNQLSIKAEDIRIVQPPKQ</sequence>
<keyword evidence="2" id="KW-1185">Reference proteome</keyword>
<proteinExistence type="predicted"/>
<evidence type="ECO:0000313" key="1">
    <source>
        <dbReference type="EMBL" id="MBK6089498.1"/>
    </source>
</evidence>
<dbReference type="EMBL" id="JAEQMG010000140">
    <property type="protein sequence ID" value="MBK6089498.1"/>
    <property type="molecule type" value="Genomic_DNA"/>
</dbReference>
<evidence type="ECO:0000313" key="2">
    <source>
        <dbReference type="Proteomes" id="UP000633365"/>
    </source>
</evidence>
<organism evidence="1 2">
    <name type="scientific">Ruminococcus difficilis</name>
    <dbReference type="NCBI Taxonomy" id="2763069"/>
    <lineage>
        <taxon>Bacteria</taxon>
        <taxon>Bacillati</taxon>
        <taxon>Bacillota</taxon>
        <taxon>Clostridia</taxon>
        <taxon>Eubacteriales</taxon>
        <taxon>Oscillospiraceae</taxon>
        <taxon>Ruminococcus</taxon>
    </lineage>
</organism>
<name>A0A934WT75_9FIRM</name>
<gene>
    <name evidence="1" type="ORF">JKK62_12755</name>
</gene>
<comment type="caution">
    <text evidence="1">The sequence shown here is derived from an EMBL/GenBank/DDBJ whole genome shotgun (WGS) entry which is preliminary data.</text>
</comment>
<protein>
    <submittedName>
        <fullName evidence="1">Uncharacterized protein</fullName>
    </submittedName>
</protein>
<dbReference type="RefSeq" id="WP_201428219.1">
    <property type="nucleotide sequence ID" value="NZ_JAEQMG010000140.1"/>
</dbReference>
<accession>A0A934WT75</accession>
<dbReference type="AlphaFoldDB" id="A0A934WT75"/>
<reference evidence="1" key="1">
    <citation type="submission" date="2021-01" db="EMBL/GenBank/DDBJ databases">
        <title>Genome public.</title>
        <authorList>
            <person name="Liu C."/>
            <person name="Sun Q."/>
        </authorList>
    </citation>
    <scope>NUCLEOTIDE SEQUENCE</scope>
    <source>
        <strain evidence="1">M6</strain>
    </source>
</reference>